<comment type="function">
    <text evidence="2 10 12">Catalyzes the transfer of a dimethylallyl group onto the adenine at position 37 in tRNAs that read codons beginning with uridine, leading to the formation of N6-(dimethylallyl)adenosine (i(6)A).</text>
</comment>
<organism evidence="14 15">
    <name type="scientific">Desulfofundulus australicus DSM 11792</name>
    <dbReference type="NCBI Taxonomy" id="1121425"/>
    <lineage>
        <taxon>Bacteria</taxon>
        <taxon>Bacillati</taxon>
        <taxon>Bacillota</taxon>
        <taxon>Clostridia</taxon>
        <taxon>Eubacteriales</taxon>
        <taxon>Peptococcaceae</taxon>
        <taxon>Desulfofundulus</taxon>
    </lineage>
</organism>
<dbReference type="EMBL" id="FQUW01000006">
    <property type="protein sequence ID" value="SHE50296.1"/>
    <property type="molecule type" value="Genomic_DNA"/>
</dbReference>
<dbReference type="InterPro" id="IPR027417">
    <property type="entry name" value="P-loop_NTPase"/>
</dbReference>
<evidence type="ECO:0000256" key="8">
    <source>
        <dbReference type="ARBA" id="ARBA00022842"/>
    </source>
</evidence>
<keyword evidence="6 10" id="KW-0547">Nucleotide-binding</keyword>
<dbReference type="Gene3D" id="1.10.20.140">
    <property type="match status" value="1"/>
</dbReference>
<dbReference type="Gene3D" id="3.40.50.300">
    <property type="entry name" value="P-loop containing nucleotide triphosphate hydrolases"/>
    <property type="match status" value="1"/>
</dbReference>
<evidence type="ECO:0000256" key="11">
    <source>
        <dbReference type="RuleBase" id="RU003783"/>
    </source>
</evidence>
<dbReference type="PANTHER" id="PTHR11088:SF60">
    <property type="entry name" value="TRNA DIMETHYLALLYLTRANSFERASE"/>
    <property type="match status" value="1"/>
</dbReference>
<evidence type="ECO:0000256" key="1">
    <source>
        <dbReference type="ARBA" id="ARBA00001946"/>
    </source>
</evidence>
<name>A0A1M4U129_9FIRM</name>
<keyword evidence="4 10" id="KW-0808">Transferase</keyword>
<feature type="region of interest" description="Interaction with substrate tRNA" evidence="10">
    <location>
        <begin position="37"/>
        <end position="40"/>
    </location>
</feature>
<evidence type="ECO:0000256" key="12">
    <source>
        <dbReference type="RuleBase" id="RU003784"/>
    </source>
</evidence>
<evidence type="ECO:0000256" key="4">
    <source>
        <dbReference type="ARBA" id="ARBA00022679"/>
    </source>
</evidence>
<feature type="binding site" evidence="10">
    <location>
        <begin position="12"/>
        <end position="19"/>
    </location>
    <ligand>
        <name>ATP</name>
        <dbReference type="ChEBI" id="CHEBI:30616"/>
    </ligand>
</feature>
<dbReference type="RefSeq" id="WP_073162767.1">
    <property type="nucleotide sequence ID" value="NZ_FQUW01000006.1"/>
</dbReference>
<keyword evidence="8 10" id="KW-0460">Magnesium</keyword>
<comment type="catalytic activity">
    <reaction evidence="9 10 11">
        <text>adenosine(37) in tRNA + dimethylallyl diphosphate = N(6)-dimethylallyladenosine(37) in tRNA + diphosphate</text>
        <dbReference type="Rhea" id="RHEA:26482"/>
        <dbReference type="Rhea" id="RHEA-COMP:10162"/>
        <dbReference type="Rhea" id="RHEA-COMP:10375"/>
        <dbReference type="ChEBI" id="CHEBI:33019"/>
        <dbReference type="ChEBI" id="CHEBI:57623"/>
        <dbReference type="ChEBI" id="CHEBI:74411"/>
        <dbReference type="ChEBI" id="CHEBI:74415"/>
        <dbReference type="EC" id="2.5.1.75"/>
    </reaction>
</comment>
<dbReference type="PANTHER" id="PTHR11088">
    <property type="entry name" value="TRNA DIMETHYLALLYLTRANSFERASE"/>
    <property type="match status" value="1"/>
</dbReference>
<evidence type="ECO:0000256" key="10">
    <source>
        <dbReference type="HAMAP-Rule" id="MF_00185"/>
    </source>
</evidence>
<evidence type="ECO:0000256" key="3">
    <source>
        <dbReference type="ARBA" id="ARBA00005842"/>
    </source>
</evidence>
<reference evidence="15" key="1">
    <citation type="submission" date="2016-11" db="EMBL/GenBank/DDBJ databases">
        <authorList>
            <person name="Varghese N."/>
            <person name="Submissions S."/>
        </authorList>
    </citation>
    <scope>NUCLEOTIDE SEQUENCE [LARGE SCALE GENOMIC DNA]</scope>
    <source>
        <strain evidence="15">DSM 11792</strain>
    </source>
</reference>
<comment type="subunit">
    <text evidence="10">Monomer.</text>
</comment>
<dbReference type="InterPro" id="IPR018022">
    <property type="entry name" value="IPT"/>
</dbReference>
<evidence type="ECO:0000256" key="7">
    <source>
        <dbReference type="ARBA" id="ARBA00022840"/>
    </source>
</evidence>
<dbReference type="GO" id="GO:0006400">
    <property type="term" value="P:tRNA modification"/>
    <property type="evidence" value="ECO:0007669"/>
    <property type="project" value="TreeGrafter"/>
</dbReference>
<dbReference type="FunFam" id="1.10.20.140:FF:000001">
    <property type="entry name" value="tRNA dimethylallyltransferase"/>
    <property type="match status" value="1"/>
</dbReference>
<evidence type="ECO:0000256" key="13">
    <source>
        <dbReference type="RuleBase" id="RU003785"/>
    </source>
</evidence>
<dbReference type="AlphaFoldDB" id="A0A1M4U129"/>
<keyword evidence="5 10" id="KW-0819">tRNA processing</keyword>
<comment type="caution">
    <text evidence="10">Lacks conserved residue(s) required for the propagation of feature annotation.</text>
</comment>
<dbReference type="NCBIfam" id="TIGR00174">
    <property type="entry name" value="miaA"/>
    <property type="match status" value="1"/>
</dbReference>
<sequence length="319" mass="36213">MEKSIPLLVLVGPTAVGKTAVSVEVALKLGGEIVSADSMLVYRYMNIGTAKPTMEERRGIPHYMIDIIDPDESYSVALYQAQARQHIREIWERGKLPLLVGGTGLYIRSVIEPYHFTGAGVDEHFRSQLLKEAREKGARALYQRLVEVDPETAAKVHPNNLKRVIRALEVYHLTGHPMSSALRQKGVNPPYNTLIIGLTMDRQRLYQRIEARVEQMLEMGLVDEVQSLLKRGYSPHLTSMQGLGYKEIIAYLRGLSTIEEAIYLLKRNTRRFAKRQFTWFKKDPRINWINIGHYTGITGIAQEITKRAEGVLLNTSKTN</sequence>
<proteinExistence type="inferred from homology"/>
<dbReference type="HAMAP" id="MF_00185">
    <property type="entry name" value="IPP_trans"/>
    <property type="match status" value="1"/>
</dbReference>
<accession>A0A1M4U129</accession>
<evidence type="ECO:0000256" key="9">
    <source>
        <dbReference type="ARBA" id="ARBA00049563"/>
    </source>
</evidence>
<evidence type="ECO:0000256" key="6">
    <source>
        <dbReference type="ARBA" id="ARBA00022741"/>
    </source>
</evidence>
<feature type="site" description="Interaction with substrate tRNA" evidence="10">
    <location>
        <position position="126"/>
    </location>
</feature>
<evidence type="ECO:0000256" key="2">
    <source>
        <dbReference type="ARBA" id="ARBA00003213"/>
    </source>
</evidence>
<evidence type="ECO:0000313" key="14">
    <source>
        <dbReference type="EMBL" id="SHE50296.1"/>
    </source>
</evidence>
<dbReference type="OrthoDB" id="9776390at2"/>
<dbReference type="GO" id="GO:0005524">
    <property type="term" value="F:ATP binding"/>
    <property type="evidence" value="ECO:0007669"/>
    <property type="project" value="UniProtKB-UniRule"/>
</dbReference>
<dbReference type="SUPFAM" id="SSF52540">
    <property type="entry name" value="P-loop containing nucleoside triphosphate hydrolases"/>
    <property type="match status" value="1"/>
</dbReference>
<dbReference type="Pfam" id="PF01715">
    <property type="entry name" value="IPPT"/>
    <property type="match status" value="1"/>
</dbReference>
<feature type="binding site" evidence="10">
    <location>
        <begin position="14"/>
        <end position="19"/>
    </location>
    <ligand>
        <name>substrate</name>
    </ligand>
</feature>
<dbReference type="GO" id="GO:0052381">
    <property type="term" value="F:tRNA dimethylallyltransferase activity"/>
    <property type="evidence" value="ECO:0007669"/>
    <property type="project" value="UniProtKB-UniRule"/>
</dbReference>
<evidence type="ECO:0000256" key="5">
    <source>
        <dbReference type="ARBA" id="ARBA00022694"/>
    </source>
</evidence>
<gene>
    <name evidence="10" type="primary">miaA</name>
    <name evidence="14" type="ORF">SAMN02745218_00370</name>
</gene>
<dbReference type="InterPro" id="IPR039657">
    <property type="entry name" value="Dimethylallyltransferase"/>
</dbReference>
<keyword evidence="15" id="KW-1185">Reference proteome</keyword>
<evidence type="ECO:0000313" key="15">
    <source>
        <dbReference type="Proteomes" id="UP000184196"/>
    </source>
</evidence>
<comment type="similarity">
    <text evidence="3 10 13">Belongs to the IPP transferase family.</text>
</comment>
<keyword evidence="7 10" id="KW-0067">ATP-binding</keyword>
<feature type="site" description="Interaction with substrate tRNA" evidence="10">
    <location>
        <position position="103"/>
    </location>
</feature>
<dbReference type="Proteomes" id="UP000184196">
    <property type="component" value="Unassembled WGS sequence"/>
</dbReference>
<dbReference type="EC" id="2.5.1.75" evidence="10"/>
<comment type="cofactor">
    <cofactor evidence="1 10">
        <name>Mg(2+)</name>
        <dbReference type="ChEBI" id="CHEBI:18420"/>
    </cofactor>
</comment>
<protein>
    <recommendedName>
        <fullName evidence="10">tRNA dimethylallyltransferase</fullName>
        <ecNumber evidence="10">2.5.1.75</ecNumber>
    </recommendedName>
    <alternativeName>
        <fullName evidence="10">Dimethylallyl diphosphate:tRNA dimethylallyltransferase</fullName>
        <shortName evidence="10">DMAPP:tRNA dimethylallyltransferase</shortName>
        <shortName evidence="10">DMATase</shortName>
    </alternativeName>
    <alternativeName>
        <fullName evidence="10">Isopentenyl-diphosphate:tRNA isopentenyltransferase</fullName>
        <shortName evidence="10">IPP transferase</shortName>
        <shortName evidence="10">IPPT</shortName>
        <shortName evidence="10">IPTase</shortName>
    </alternativeName>
</protein>